<keyword evidence="2" id="KW-1185">Reference proteome</keyword>
<name>A0A345MKD4_9CAUD</name>
<sequence length="143" mass="15870">MASVQGKTDAVVAWAKGWPELDGYLKLNAVSTEAGEHALNTVYNDVAVTEYVDGTAKREYTFALIMIAEWSDGFDGINAEANRLGESWIDWVAGQYPDNVPDFGQNASIIKIEPLYNVPSLAMVYQEDSLAKYMFQAKITYTE</sequence>
<dbReference type="RefSeq" id="YP_009807299.1">
    <property type="nucleotide sequence ID" value="NC_048022.1"/>
</dbReference>
<proteinExistence type="predicted"/>
<dbReference type="EMBL" id="MH626557">
    <property type="protein sequence ID" value="AXH71797.1"/>
    <property type="molecule type" value="Genomic_DNA"/>
</dbReference>
<accession>A0A345MKD4</accession>
<dbReference type="GeneID" id="54998177"/>
<reference evidence="1 2" key="1">
    <citation type="submission" date="2018-07" db="EMBL/GenBank/DDBJ databases">
        <title>Complete genome of the first Eggerthella lenta phage.</title>
        <authorList>
            <person name="Koberg S."/>
            <person name="Brinks E."/>
        </authorList>
    </citation>
    <scope>NUCLEOTIDE SEQUENCE [LARGE SCALE GENOMIC DNA]</scope>
</reference>
<evidence type="ECO:0000313" key="2">
    <source>
        <dbReference type="Proteomes" id="UP000258104"/>
    </source>
</evidence>
<protein>
    <submittedName>
        <fullName evidence="1">Uncharacterized protein</fullName>
    </submittedName>
</protein>
<dbReference type="Proteomes" id="UP000258104">
    <property type="component" value="Segment"/>
</dbReference>
<evidence type="ECO:0000313" key="1">
    <source>
        <dbReference type="EMBL" id="AXH71797.1"/>
    </source>
</evidence>
<organism evidence="1 2">
    <name type="scientific">Eggerthella phage PMBT5</name>
    <dbReference type="NCBI Taxonomy" id="2283015"/>
    <lineage>
        <taxon>Viruses</taxon>
        <taxon>Duplodnaviria</taxon>
        <taxon>Heunggongvirae</taxon>
        <taxon>Uroviricota</taxon>
        <taxon>Caudoviricetes</taxon>
        <taxon>Lentavirus</taxon>
        <taxon>Lentavirus PMBT5</taxon>
    </lineage>
</organism>
<dbReference type="KEGG" id="vg:54998177"/>